<reference evidence="1" key="1">
    <citation type="journal article" date="2021" name="Nat. Microbiol.">
        <title>Cocultivation of an ultrasmall environmental parasitic bacterium with lytic ability against bacteria associated with wastewater foams.</title>
        <authorList>
            <person name="Batinovic S."/>
            <person name="Rose J.J.A."/>
            <person name="Ratcliffe J."/>
            <person name="Seviour R.J."/>
            <person name="Petrovski S."/>
        </authorList>
    </citation>
    <scope>NUCLEOTIDE SEQUENCE</scope>
    <source>
        <strain evidence="1">CON9</strain>
    </source>
</reference>
<accession>A0ABX6IHB4</accession>
<name>A0ABX6IHB4_9ACTN</name>
<gene>
    <name evidence="1" type="ORF">GII31_07370</name>
</gene>
<dbReference type="Proteomes" id="UP001059836">
    <property type="component" value="Chromosome"/>
</dbReference>
<proteinExistence type="predicted"/>
<dbReference type="RefSeq" id="WP_213248199.1">
    <property type="nucleotide sequence ID" value="NZ_CP045806.1"/>
</dbReference>
<protein>
    <submittedName>
        <fullName evidence="1">Uncharacterized protein</fullName>
    </submittedName>
</protein>
<sequence length="74" mass="8723">MQRPSAQPEPTVRVGDYPQLRAISWQLRDDTELSESEALRRYERNWRFVGLMDDREKAFVQHLADTYSAGRLLV</sequence>
<dbReference type="EMBL" id="CP045809">
    <property type="protein sequence ID" value="QHN34746.1"/>
    <property type="molecule type" value="Genomic_DNA"/>
</dbReference>
<keyword evidence="2" id="KW-1185">Reference proteome</keyword>
<evidence type="ECO:0000313" key="1">
    <source>
        <dbReference type="EMBL" id="QHN34746.1"/>
    </source>
</evidence>
<evidence type="ECO:0000313" key="2">
    <source>
        <dbReference type="Proteomes" id="UP001059836"/>
    </source>
</evidence>
<organism evidence="1 2">
    <name type="scientific">Gordonia pseudamarae</name>
    <dbReference type="NCBI Taxonomy" id="2831662"/>
    <lineage>
        <taxon>Bacteria</taxon>
        <taxon>Bacillati</taxon>
        <taxon>Actinomycetota</taxon>
        <taxon>Actinomycetes</taxon>
        <taxon>Mycobacteriales</taxon>
        <taxon>Gordoniaceae</taxon>
        <taxon>Gordonia</taxon>
    </lineage>
</organism>